<feature type="region of interest" description="Disordered" evidence="1">
    <location>
        <begin position="73"/>
        <end position="93"/>
    </location>
</feature>
<sequence length="93" mass="10374">MKKLISVLLCCSILAACGSEEGDKKEENRLLEGQKGRELYVVTDKETGCQYFTNANDWSSEGTILKVRLRSDGQPMCPDVKAKDDTNDKQKNS</sequence>
<accession>A0A9X6U4P9</accession>
<dbReference type="EMBL" id="NUPM01000005">
    <property type="protein sequence ID" value="PGZ04910.1"/>
    <property type="molecule type" value="Genomic_DNA"/>
</dbReference>
<proteinExistence type="predicted"/>
<dbReference type="RefSeq" id="WP_097876925.1">
    <property type="nucleotide sequence ID" value="NZ_JAUORE010000003.1"/>
</dbReference>
<evidence type="ECO:0000256" key="1">
    <source>
        <dbReference type="SAM" id="MobiDB-lite"/>
    </source>
</evidence>
<feature type="compositionally biased region" description="Basic and acidic residues" evidence="1">
    <location>
        <begin position="80"/>
        <end position="93"/>
    </location>
</feature>
<protein>
    <recommendedName>
        <fullName evidence="6">Lipoprotein</fullName>
    </recommendedName>
</protein>
<gene>
    <name evidence="3" type="ORF">COE48_04840</name>
    <name evidence="2" type="ORF">CON01_00380</name>
</gene>
<evidence type="ECO:0000313" key="2">
    <source>
        <dbReference type="EMBL" id="PED16338.1"/>
    </source>
</evidence>
<dbReference type="EMBL" id="NVMD01000002">
    <property type="protein sequence ID" value="PED16338.1"/>
    <property type="molecule type" value="Genomic_DNA"/>
</dbReference>
<comment type="caution">
    <text evidence="2">The sequence shown here is derived from an EMBL/GenBank/DDBJ whole genome shotgun (WGS) entry which is preliminary data.</text>
</comment>
<organism evidence="2 4">
    <name type="scientific">Bacillus thuringiensis</name>
    <dbReference type="NCBI Taxonomy" id="1428"/>
    <lineage>
        <taxon>Bacteria</taxon>
        <taxon>Bacillati</taxon>
        <taxon>Bacillota</taxon>
        <taxon>Bacilli</taxon>
        <taxon>Bacillales</taxon>
        <taxon>Bacillaceae</taxon>
        <taxon>Bacillus</taxon>
        <taxon>Bacillus cereus group</taxon>
    </lineage>
</organism>
<dbReference type="PROSITE" id="PS51257">
    <property type="entry name" value="PROKAR_LIPOPROTEIN"/>
    <property type="match status" value="1"/>
</dbReference>
<evidence type="ECO:0000313" key="3">
    <source>
        <dbReference type="EMBL" id="PGZ04910.1"/>
    </source>
</evidence>
<dbReference type="Proteomes" id="UP000220127">
    <property type="component" value="Unassembled WGS sequence"/>
</dbReference>
<name>A0A9X6U4P9_BACTU</name>
<dbReference type="Proteomes" id="UP000223445">
    <property type="component" value="Unassembled WGS sequence"/>
</dbReference>
<dbReference type="AlphaFoldDB" id="A0A9X6U4P9"/>
<evidence type="ECO:0000313" key="5">
    <source>
        <dbReference type="Proteomes" id="UP000223445"/>
    </source>
</evidence>
<evidence type="ECO:0008006" key="6">
    <source>
        <dbReference type="Google" id="ProtNLM"/>
    </source>
</evidence>
<evidence type="ECO:0000313" key="4">
    <source>
        <dbReference type="Proteomes" id="UP000220127"/>
    </source>
</evidence>
<reference evidence="4 5" key="1">
    <citation type="submission" date="2017-09" db="EMBL/GenBank/DDBJ databases">
        <title>Large-scale bioinformatics analysis of Bacillus genomes uncovers conserved roles of natural products in bacterial physiology.</title>
        <authorList>
            <consortium name="Agbiome Team Llc"/>
            <person name="Bleich R.M."/>
            <person name="Grubbs K.J."/>
            <person name="Santa Maria K.C."/>
            <person name="Allen S.E."/>
            <person name="Farag S."/>
            <person name="Shank E.A."/>
            <person name="Bowers A."/>
        </authorList>
    </citation>
    <scope>NUCLEOTIDE SEQUENCE [LARGE SCALE GENOMIC DNA]</scope>
    <source>
        <strain evidence="3 5">AFS030179</strain>
        <strain evidence="2 4">AFS094940</strain>
    </source>
</reference>